<reference evidence="11 12" key="1">
    <citation type="journal article" date="2018" name="Genome Biol. Evol.">
        <title>Cladogenesis and Genomic Streamlining in Extracellular Endosymbionts of Tropical Stink Bugs.</title>
        <authorList>
            <person name="Otero-Bravo A."/>
            <person name="Goffredi S."/>
            <person name="Sabree Z.L."/>
        </authorList>
    </citation>
    <scope>NUCLEOTIDE SEQUENCE [LARGE SCALE GENOMIC DNA]</scope>
    <source>
        <strain evidence="11 12">SoEL</strain>
    </source>
</reference>
<evidence type="ECO:0000256" key="7">
    <source>
        <dbReference type="HAMAP-Rule" id="MF_00639"/>
    </source>
</evidence>
<accession>A0A2P5SWF2</accession>
<feature type="domain" description="Mur ligase C-terminal" evidence="9">
    <location>
        <begin position="304"/>
        <end position="420"/>
    </location>
</feature>
<dbReference type="EMBL" id="PDKU01000002">
    <property type="protein sequence ID" value="PPI86641.1"/>
    <property type="molecule type" value="Genomic_DNA"/>
</dbReference>
<dbReference type="GO" id="GO:0009252">
    <property type="term" value="P:peptidoglycan biosynthetic process"/>
    <property type="evidence" value="ECO:0007669"/>
    <property type="project" value="UniProtKB-UniRule"/>
</dbReference>
<evidence type="ECO:0000256" key="1">
    <source>
        <dbReference type="ARBA" id="ARBA00004496"/>
    </source>
</evidence>
<sequence length="446" mass="49905">MIEYKGKKVVIIGLGLTGLSCVKFFLKKGVIPRVIDTRLCPPQLKQLPKNVEFHLGEFNTDWLFQADLIITSPGIDLSCQELQQALNKGIEILGDIELFCRELTVPIIAITGSNGKSTVTVLIKEMAKAAGYQVGVGGNIGFPVLDLLNEPIKQLYILEVSSFQLEVTNSLRANVATILNVSENHLNRYPLGINQYRNVKMRIYQNALIYVINKDDPSIIPENSNNQNSISFGINKGDYHLVNNKDEIYIKNIYYDQNFNIENIKITGQHNYINILAALALAGAIGLPYNSSLETLCSFKGLKHRFQLITEHKGIKWINDSKSTNIKSTEAALFSLNSSLKFKGTIWLLLGGDGKNADFSSLRRYVINKNIRFFCFGKDGKKIASMNPEISTYTKTMQQAVMQIASLVKTNDTVLLSPACASLDQFDNFEHRGNIFIKLVKKIINE</sequence>
<comment type="function">
    <text evidence="7 8">Cell wall formation. Catalyzes the addition of glutamate to the nucleotide precursor UDP-N-acetylmuramoyl-L-alanine (UMA).</text>
</comment>
<dbReference type="HAMAP" id="MF_00639">
    <property type="entry name" value="MurD"/>
    <property type="match status" value="1"/>
</dbReference>
<comment type="similarity">
    <text evidence="7">Belongs to the MurCDEF family.</text>
</comment>
<keyword evidence="5 7" id="KW-0547">Nucleotide-binding</keyword>
<dbReference type="UniPathway" id="UPA00219"/>
<proteinExistence type="inferred from homology"/>
<keyword evidence="12" id="KW-1185">Reference proteome</keyword>
<dbReference type="InterPro" id="IPR036565">
    <property type="entry name" value="Mur-like_cat_sf"/>
</dbReference>
<comment type="subcellular location">
    <subcellularLocation>
        <location evidence="1 7 8">Cytoplasm</location>
    </subcellularLocation>
</comment>
<dbReference type="GO" id="GO:0051301">
    <property type="term" value="P:cell division"/>
    <property type="evidence" value="ECO:0007669"/>
    <property type="project" value="UniProtKB-KW"/>
</dbReference>
<keyword evidence="7 8" id="KW-0133">Cell shape</keyword>
<dbReference type="GO" id="GO:0005737">
    <property type="term" value="C:cytoplasm"/>
    <property type="evidence" value="ECO:0007669"/>
    <property type="project" value="UniProtKB-SubCell"/>
</dbReference>
<dbReference type="GO" id="GO:0005524">
    <property type="term" value="F:ATP binding"/>
    <property type="evidence" value="ECO:0007669"/>
    <property type="project" value="UniProtKB-UniRule"/>
</dbReference>
<dbReference type="InterPro" id="IPR036615">
    <property type="entry name" value="Mur_ligase_C_dom_sf"/>
</dbReference>
<comment type="caution">
    <text evidence="11">The sequence shown here is derived from an EMBL/GenBank/DDBJ whole genome shotgun (WGS) entry which is preliminary data.</text>
</comment>
<dbReference type="PANTHER" id="PTHR43692:SF1">
    <property type="entry name" value="UDP-N-ACETYLMURAMOYLALANINE--D-GLUTAMATE LIGASE"/>
    <property type="match status" value="1"/>
</dbReference>
<feature type="domain" description="Mur ligase central" evidence="10">
    <location>
        <begin position="110"/>
        <end position="282"/>
    </location>
</feature>
<evidence type="ECO:0000256" key="3">
    <source>
        <dbReference type="ARBA" id="ARBA00022490"/>
    </source>
</evidence>
<protein>
    <recommendedName>
        <fullName evidence="7 8">UDP-N-acetylmuramoylalanine--D-glutamate ligase</fullName>
        <ecNumber evidence="7 8">6.3.2.9</ecNumber>
    </recommendedName>
    <alternativeName>
        <fullName evidence="7">D-glutamic acid-adding enzyme</fullName>
    </alternativeName>
    <alternativeName>
        <fullName evidence="7">UDP-N-acetylmuramoyl-L-alanyl-D-glutamate synthetase</fullName>
    </alternativeName>
</protein>
<keyword evidence="7 8" id="KW-0132">Cell division</keyword>
<dbReference type="GO" id="GO:0008764">
    <property type="term" value="F:UDP-N-acetylmuramoylalanine-D-glutamate ligase activity"/>
    <property type="evidence" value="ECO:0007669"/>
    <property type="project" value="UniProtKB-UniRule"/>
</dbReference>
<dbReference type="Pfam" id="PF08245">
    <property type="entry name" value="Mur_ligase_M"/>
    <property type="match status" value="1"/>
</dbReference>
<evidence type="ECO:0000256" key="5">
    <source>
        <dbReference type="ARBA" id="ARBA00022741"/>
    </source>
</evidence>
<comment type="pathway">
    <text evidence="2 7 8">Cell wall biogenesis; peptidoglycan biosynthesis.</text>
</comment>
<evidence type="ECO:0000256" key="6">
    <source>
        <dbReference type="ARBA" id="ARBA00022840"/>
    </source>
</evidence>
<dbReference type="NCBIfam" id="TIGR01087">
    <property type="entry name" value="murD"/>
    <property type="match status" value="1"/>
</dbReference>
<keyword evidence="7 8" id="KW-0961">Cell wall biogenesis/degradation</keyword>
<dbReference type="SUPFAM" id="SSF51984">
    <property type="entry name" value="MurCD N-terminal domain"/>
    <property type="match status" value="1"/>
</dbReference>
<evidence type="ECO:0000313" key="12">
    <source>
        <dbReference type="Proteomes" id="UP000296144"/>
    </source>
</evidence>
<dbReference type="SUPFAM" id="SSF53244">
    <property type="entry name" value="MurD-like peptide ligases, peptide-binding domain"/>
    <property type="match status" value="1"/>
</dbReference>
<feature type="binding site" evidence="7">
    <location>
        <begin position="112"/>
        <end position="118"/>
    </location>
    <ligand>
        <name>ATP</name>
        <dbReference type="ChEBI" id="CHEBI:30616"/>
    </ligand>
</feature>
<gene>
    <name evidence="7" type="primary">murD</name>
    <name evidence="11" type="ORF">CRV10_02020</name>
</gene>
<evidence type="ECO:0000259" key="9">
    <source>
        <dbReference type="Pfam" id="PF02875"/>
    </source>
</evidence>
<dbReference type="GO" id="GO:0071555">
    <property type="term" value="P:cell wall organization"/>
    <property type="evidence" value="ECO:0007669"/>
    <property type="project" value="UniProtKB-KW"/>
</dbReference>
<dbReference type="Gene3D" id="3.90.190.20">
    <property type="entry name" value="Mur ligase, C-terminal domain"/>
    <property type="match status" value="1"/>
</dbReference>
<dbReference type="AlphaFoldDB" id="A0A2P5SWF2"/>
<dbReference type="GO" id="GO:0008360">
    <property type="term" value="P:regulation of cell shape"/>
    <property type="evidence" value="ECO:0007669"/>
    <property type="project" value="UniProtKB-KW"/>
</dbReference>
<name>A0A2P5SWF2_9GAMM</name>
<dbReference type="Pfam" id="PF21799">
    <property type="entry name" value="MurD-like_N"/>
    <property type="match status" value="1"/>
</dbReference>
<dbReference type="Pfam" id="PF02875">
    <property type="entry name" value="Mur_ligase_C"/>
    <property type="match status" value="1"/>
</dbReference>
<dbReference type="PANTHER" id="PTHR43692">
    <property type="entry name" value="UDP-N-ACETYLMURAMOYLALANINE--D-GLUTAMATE LIGASE"/>
    <property type="match status" value="1"/>
</dbReference>
<evidence type="ECO:0000256" key="8">
    <source>
        <dbReference type="RuleBase" id="RU003664"/>
    </source>
</evidence>
<dbReference type="OrthoDB" id="9809796at2"/>
<keyword evidence="6 7" id="KW-0067">ATP-binding</keyword>
<keyword evidence="3 7" id="KW-0963">Cytoplasm</keyword>
<dbReference type="RefSeq" id="WP_136130173.1">
    <property type="nucleotide sequence ID" value="NZ_PDKU01000002.1"/>
</dbReference>
<dbReference type="Gene3D" id="3.40.1190.10">
    <property type="entry name" value="Mur-like, catalytic domain"/>
    <property type="match status" value="1"/>
</dbReference>
<dbReference type="Proteomes" id="UP000296144">
    <property type="component" value="Unassembled WGS sequence"/>
</dbReference>
<dbReference type="Gene3D" id="3.40.50.720">
    <property type="entry name" value="NAD(P)-binding Rossmann-like Domain"/>
    <property type="match status" value="1"/>
</dbReference>
<dbReference type="InterPro" id="IPR013221">
    <property type="entry name" value="Mur_ligase_cen"/>
</dbReference>
<comment type="catalytic activity">
    <reaction evidence="7 8">
        <text>UDP-N-acetyl-alpha-D-muramoyl-L-alanine + D-glutamate + ATP = UDP-N-acetyl-alpha-D-muramoyl-L-alanyl-D-glutamate + ADP + phosphate + H(+)</text>
        <dbReference type="Rhea" id="RHEA:16429"/>
        <dbReference type="ChEBI" id="CHEBI:15378"/>
        <dbReference type="ChEBI" id="CHEBI:29986"/>
        <dbReference type="ChEBI" id="CHEBI:30616"/>
        <dbReference type="ChEBI" id="CHEBI:43474"/>
        <dbReference type="ChEBI" id="CHEBI:83898"/>
        <dbReference type="ChEBI" id="CHEBI:83900"/>
        <dbReference type="ChEBI" id="CHEBI:456216"/>
        <dbReference type="EC" id="6.3.2.9"/>
    </reaction>
</comment>
<dbReference type="SUPFAM" id="SSF53623">
    <property type="entry name" value="MurD-like peptide ligases, catalytic domain"/>
    <property type="match status" value="1"/>
</dbReference>
<evidence type="ECO:0000256" key="4">
    <source>
        <dbReference type="ARBA" id="ARBA00022598"/>
    </source>
</evidence>
<organism evidence="11 12">
    <name type="scientific">Candidatus Pantoea edessiphila</name>
    <dbReference type="NCBI Taxonomy" id="2044610"/>
    <lineage>
        <taxon>Bacteria</taxon>
        <taxon>Pseudomonadati</taxon>
        <taxon>Pseudomonadota</taxon>
        <taxon>Gammaproteobacteria</taxon>
        <taxon>Enterobacterales</taxon>
        <taxon>Erwiniaceae</taxon>
        <taxon>Pantoea</taxon>
    </lineage>
</organism>
<evidence type="ECO:0000259" key="10">
    <source>
        <dbReference type="Pfam" id="PF08245"/>
    </source>
</evidence>
<dbReference type="EC" id="6.3.2.9" evidence="7 8"/>
<keyword evidence="7 8" id="KW-0573">Peptidoglycan synthesis</keyword>
<evidence type="ECO:0000313" key="11">
    <source>
        <dbReference type="EMBL" id="PPI86641.1"/>
    </source>
</evidence>
<dbReference type="InterPro" id="IPR004101">
    <property type="entry name" value="Mur_ligase_C"/>
</dbReference>
<evidence type="ECO:0000256" key="2">
    <source>
        <dbReference type="ARBA" id="ARBA00004752"/>
    </source>
</evidence>
<keyword evidence="4 7" id="KW-0436">Ligase</keyword>
<dbReference type="PROSITE" id="PS51257">
    <property type="entry name" value="PROKAR_LIPOPROTEIN"/>
    <property type="match status" value="1"/>
</dbReference>
<keyword evidence="7 8" id="KW-0131">Cell cycle</keyword>
<dbReference type="InterPro" id="IPR005762">
    <property type="entry name" value="MurD"/>
</dbReference>